<evidence type="ECO:0000313" key="14">
    <source>
        <dbReference type="Proteomes" id="UP000694520"/>
    </source>
</evidence>
<dbReference type="GO" id="GO:0008146">
    <property type="term" value="F:sulfotransferase activity"/>
    <property type="evidence" value="ECO:0007669"/>
    <property type="project" value="InterPro"/>
</dbReference>
<organism evidence="13 14">
    <name type="scientific">Bos mutus grunniens</name>
    <name type="common">Wild yak</name>
    <name type="synonym">Bos grunniens</name>
    <dbReference type="NCBI Taxonomy" id="30521"/>
    <lineage>
        <taxon>Eukaryota</taxon>
        <taxon>Metazoa</taxon>
        <taxon>Chordata</taxon>
        <taxon>Craniata</taxon>
        <taxon>Vertebrata</taxon>
        <taxon>Euteleostomi</taxon>
        <taxon>Mammalia</taxon>
        <taxon>Eutheria</taxon>
        <taxon>Laurasiatheria</taxon>
        <taxon>Artiodactyla</taxon>
        <taxon>Ruminantia</taxon>
        <taxon>Pecora</taxon>
        <taxon>Bovidae</taxon>
        <taxon>Bovinae</taxon>
        <taxon>Bos</taxon>
    </lineage>
</organism>
<keyword evidence="3 11" id="KW-0808">Transferase</keyword>
<dbReference type="GeneTree" id="ENSGT00940000157128"/>
<keyword evidence="4 11" id="KW-0812">Transmembrane</keyword>
<evidence type="ECO:0000313" key="13">
    <source>
        <dbReference type="Ensembl" id="ENSBGRP00000042950.1"/>
    </source>
</evidence>
<comment type="similarity">
    <text evidence="2 11">Belongs to the sulfotransferase 2 family.</text>
</comment>
<evidence type="ECO:0000256" key="1">
    <source>
        <dbReference type="ARBA" id="ARBA00004323"/>
    </source>
</evidence>
<keyword evidence="5 11" id="KW-0735">Signal-anchor</keyword>
<evidence type="ECO:0000256" key="2">
    <source>
        <dbReference type="ARBA" id="ARBA00006339"/>
    </source>
</evidence>
<feature type="compositionally biased region" description="Basic and acidic residues" evidence="12">
    <location>
        <begin position="211"/>
        <end position="225"/>
    </location>
</feature>
<dbReference type="EC" id="2.8.2.-" evidence="11"/>
<dbReference type="Proteomes" id="UP000694520">
    <property type="component" value="Chromosome 9"/>
</dbReference>
<dbReference type="PANTHER" id="PTHR12137:SF2">
    <property type="entry name" value="CARBOHYDRATE SULFOTRANSFERASE 10"/>
    <property type="match status" value="1"/>
</dbReference>
<comment type="caution">
    <text evidence="11">Lacks conserved residue(s) required for the propagation of feature annotation.</text>
</comment>
<keyword evidence="10 11" id="KW-0119">Carbohydrate metabolism</keyword>
<protein>
    <recommendedName>
        <fullName evidence="11">Carbohydrate sulfotransferase</fullName>
        <ecNumber evidence="11">2.8.2.-</ecNumber>
    </recommendedName>
</protein>
<reference evidence="13" key="2">
    <citation type="submission" date="2025-08" db="UniProtKB">
        <authorList>
            <consortium name="Ensembl"/>
        </authorList>
    </citation>
    <scope>IDENTIFICATION</scope>
</reference>
<evidence type="ECO:0000256" key="12">
    <source>
        <dbReference type="SAM" id="MobiDB-lite"/>
    </source>
</evidence>
<evidence type="ECO:0000256" key="9">
    <source>
        <dbReference type="ARBA" id="ARBA00023180"/>
    </source>
</evidence>
<dbReference type="GO" id="GO:0016051">
    <property type="term" value="P:carbohydrate biosynthetic process"/>
    <property type="evidence" value="ECO:0007669"/>
    <property type="project" value="InterPro"/>
</dbReference>
<name>A0A8C0AMI9_BOSMU</name>
<dbReference type="GO" id="GO:0000139">
    <property type="term" value="C:Golgi membrane"/>
    <property type="evidence" value="ECO:0007669"/>
    <property type="project" value="UniProtKB-SubCell"/>
</dbReference>
<feature type="transmembrane region" description="Helical" evidence="11">
    <location>
        <begin position="12"/>
        <end position="34"/>
    </location>
</feature>
<evidence type="ECO:0000256" key="6">
    <source>
        <dbReference type="ARBA" id="ARBA00022989"/>
    </source>
</evidence>
<keyword evidence="8 11" id="KW-0472">Membrane</keyword>
<evidence type="ECO:0000256" key="11">
    <source>
        <dbReference type="RuleBase" id="RU364020"/>
    </source>
</evidence>
<dbReference type="PANTHER" id="PTHR12137">
    <property type="entry name" value="CARBOHYDRATE SULFOTRANSFERASE"/>
    <property type="match status" value="1"/>
</dbReference>
<feature type="region of interest" description="Disordered" evidence="12">
    <location>
        <begin position="105"/>
        <end position="229"/>
    </location>
</feature>
<evidence type="ECO:0000256" key="10">
    <source>
        <dbReference type="ARBA" id="ARBA00023277"/>
    </source>
</evidence>
<evidence type="ECO:0000256" key="5">
    <source>
        <dbReference type="ARBA" id="ARBA00022968"/>
    </source>
</evidence>
<dbReference type="InterPro" id="IPR018011">
    <property type="entry name" value="Carb_sulfotrans_8-10"/>
</dbReference>
<dbReference type="GO" id="GO:0030166">
    <property type="term" value="P:proteoglycan biosynthetic process"/>
    <property type="evidence" value="ECO:0007669"/>
    <property type="project" value="TreeGrafter"/>
</dbReference>
<sequence>MLGGTPNSSTSTFFHFWIFFLFHFSKFWGFFFSFSNTQPVLWMVTWWDKVWPHVPLSFPGIHSGGLLGRRLVWDWNSAARAGAEPGTGVSGPASLHLPLVDAAARARPGRRRGRAEPARSAHGADRRGGGGGLASRESFASKPSSFRRRRRRIPGREGRWRRPGLRAGFPRSRDAWAPRASPPGLRGPSRTKPPRPQKGPRTATAPAPLRLQEEPRTSGKADTARKCGSGSEGRIAEWLMFDNMHHQWLLLAACFWVILMFMVASKFITLTFKDPDGAFPSIEEIPENVVHDHEKNGLPRLSSFSEAEIQKRLKTYFKFFIVRDPFERLISAFKDKFVHNPRFEPWYRHEIAPGIIRKYRRNRTETRGIQFEDFVRYLGDPNHRWLDLQFGDHIIHWVTYVELCAPCEITYSVVGHHETLEDDAPYILREAGIDHLVAYPTIPLGITAYNRTKVEQYFLGISKRDIRRLYARFEGDFKLFGYQKPEFLLN</sequence>
<proteinExistence type="inferred from homology"/>
<reference evidence="13" key="1">
    <citation type="submission" date="2019-05" db="EMBL/GenBank/DDBJ databases">
        <authorList>
            <person name="Zhang S."/>
            <person name="Liu J."/>
        </authorList>
    </citation>
    <scope>NUCLEOTIDE SEQUENCE [LARGE SCALE GENOMIC DNA]</scope>
</reference>
<dbReference type="Pfam" id="PF03567">
    <property type="entry name" value="Sulfotransfer_2"/>
    <property type="match status" value="1"/>
</dbReference>
<keyword evidence="14" id="KW-1185">Reference proteome</keyword>
<evidence type="ECO:0000256" key="7">
    <source>
        <dbReference type="ARBA" id="ARBA00023034"/>
    </source>
</evidence>
<dbReference type="InterPro" id="IPR005331">
    <property type="entry name" value="Sulfotransferase"/>
</dbReference>
<feature type="compositionally biased region" description="Basic and acidic residues" evidence="12">
    <location>
        <begin position="114"/>
        <end position="128"/>
    </location>
</feature>
<keyword evidence="7 11" id="KW-0333">Golgi apparatus</keyword>
<evidence type="ECO:0000256" key="8">
    <source>
        <dbReference type="ARBA" id="ARBA00023136"/>
    </source>
</evidence>
<evidence type="ECO:0000256" key="3">
    <source>
        <dbReference type="ARBA" id="ARBA00022679"/>
    </source>
</evidence>
<keyword evidence="6 11" id="KW-1133">Transmembrane helix</keyword>
<dbReference type="Ensembl" id="ENSBGRT00000049781.1">
    <property type="protein sequence ID" value="ENSBGRP00000042950.1"/>
    <property type="gene ID" value="ENSBGRG00000026846.1"/>
</dbReference>
<feature type="transmembrane region" description="Helical" evidence="11">
    <location>
        <begin position="248"/>
        <end position="268"/>
    </location>
</feature>
<dbReference type="AlphaFoldDB" id="A0A8C0AMI9"/>
<keyword evidence="9 11" id="KW-0325">Glycoprotein</keyword>
<evidence type="ECO:0000256" key="4">
    <source>
        <dbReference type="ARBA" id="ARBA00022692"/>
    </source>
</evidence>
<accession>A0A8C0AMI9</accession>
<comment type="subcellular location">
    <subcellularLocation>
        <location evidence="1 11">Golgi apparatus membrane</location>
        <topology evidence="1 11">Single-pass type II membrane protein</topology>
    </subcellularLocation>
</comment>
<reference evidence="13" key="3">
    <citation type="submission" date="2025-09" db="UniProtKB">
        <authorList>
            <consortium name="Ensembl"/>
        </authorList>
    </citation>
    <scope>IDENTIFICATION</scope>
</reference>